<gene>
    <name evidence="1" type="ORF">G5B46_07930</name>
</gene>
<dbReference type="Pfam" id="PF11017">
    <property type="entry name" value="DUF2855"/>
    <property type="match status" value="1"/>
</dbReference>
<name>A0A6G4QVF5_9CAUL</name>
<reference evidence="1" key="1">
    <citation type="submission" date="2020-02" db="EMBL/GenBank/DDBJ databases">
        <authorList>
            <person name="Gao J."/>
            <person name="Sun J."/>
        </authorList>
    </citation>
    <scope>NUCLEOTIDE SEQUENCE</scope>
    <source>
        <strain evidence="1">602-2</strain>
    </source>
</reference>
<evidence type="ECO:0000313" key="1">
    <source>
        <dbReference type="EMBL" id="NGM49531.1"/>
    </source>
</evidence>
<accession>A0A6G4QVF5</accession>
<dbReference type="SUPFAM" id="SSF50129">
    <property type="entry name" value="GroES-like"/>
    <property type="match status" value="1"/>
</dbReference>
<dbReference type="InterPro" id="IPR021276">
    <property type="entry name" value="DUF2855"/>
</dbReference>
<comment type="caution">
    <text evidence="1">The sequence shown here is derived from an EMBL/GenBank/DDBJ whole genome shotgun (WGS) entry which is preliminary data.</text>
</comment>
<dbReference type="RefSeq" id="WP_165257497.1">
    <property type="nucleotide sequence ID" value="NZ_JAAKGT010000002.1"/>
</dbReference>
<dbReference type="AlphaFoldDB" id="A0A6G4QVF5"/>
<organism evidence="1">
    <name type="scientific">Caulobacter sp. 602-2</name>
    <dbReference type="NCBI Taxonomy" id="2710887"/>
    <lineage>
        <taxon>Bacteria</taxon>
        <taxon>Pseudomonadati</taxon>
        <taxon>Pseudomonadota</taxon>
        <taxon>Alphaproteobacteria</taxon>
        <taxon>Caulobacterales</taxon>
        <taxon>Caulobacteraceae</taxon>
        <taxon>Caulobacter</taxon>
    </lineage>
</organism>
<protein>
    <submittedName>
        <fullName evidence="1">DUF2855 family protein</fullName>
    </submittedName>
</protein>
<dbReference type="InterPro" id="IPR011032">
    <property type="entry name" value="GroES-like_sf"/>
</dbReference>
<proteinExistence type="predicted"/>
<dbReference type="EMBL" id="JAAKGT010000002">
    <property type="protein sequence ID" value="NGM49531.1"/>
    <property type="molecule type" value="Genomic_DNA"/>
</dbReference>
<sequence>MAWDFLVAKSDLRNTELREVEPAPLQDGQVRLAIESFALTANNVTYAVFGEAMRYWDFFPAPEGFGRVPVWGHARVEASAHPDIAVGQRFYGYWPMSTHLTVQAKLGRGGFADASPHRAHLAAVYNQYQAVGAGEGDEGRLEAHKALLQPLFITSFLIEDFLDESALFGARSVILSSASAKTAIGLAHLLKHRGGAKVVGLTSPRNVAFAEGLGVYDQVVTYADLPAVPIERPAVFVDFAGDAAVLRSVHETFGQDLAFSLLVGGTHWETERGGASLPGPKPVFFFAPDRIAKRRQDWAPGEFESRYGAAWAPFVADAPRWLTVERAQGQAAMQAAFLAQVDGGTAPNIGVVLAP</sequence>